<keyword evidence="4" id="KW-1185">Reference proteome</keyword>
<evidence type="ECO:0000313" key="3">
    <source>
        <dbReference type="EMBL" id="QNE89183.1"/>
    </source>
</evidence>
<evidence type="ECO:0000259" key="2">
    <source>
        <dbReference type="Pfam" id="PF03733"/>
    </source>
</evidence>
<feature type="domain" description="Inner membrane component" evidence="2">
    <location>
        <begin position="4"/>
        <end position="54"/>
    </location>
</feature>
<dbReference type="InterPro" id="IPR005185">
    <property type="entry name" value="YccF"/>
</dbReference>
<feature type="domain" description="Inner membrane component" evidence="2">
    <location>
        <begin position="69"/>
        <end position="119"/>
    </location>
</feature>
<dbReference type="Proteomes" id="UP000515743">
    <property type="component" value="Chromosome"/>
</dbReference>
<dbReference type="PANTHER" id="PTHR42903:SF1">
    <property type="entry name" value="INNER MEMBRANE PROTEIN YCCF"/>
    <property type="match status" value="1"/>
</dbReference>
<dbReference type="PANTHER" id="PTHR42903">
    <property type="entry name" value="INNER MEMBRANE PROTEIN YCCF"/>
    <property type="match status" value="1"/>
</dbReference>
<dbReference type="RefSeq" id="WP_185175561.1">
    <property type="nucleotide sequence ID" value="NZ_CP059404.1"/>
</dbReference>
<dbReference type="KEGG" id="cik:H0194_09000"/>
<dbReference type="AlphaFoldDB" id="A0A7G7CNL7"/>
<dbReference type="EMBL" id="CP059404">
    <property type="protein sequence ID" value="QNE89183.1"/>
    <property type="molecule type" value="Genomic_DNA"/>
</dbReference>
<reference evidence="3 4" key="1">
    <citation type="submission" date="2020-07" db="EMBL/GenBank/DDBJ databases">
        <title>Complete genome and description of Corynebacterium incognita strain Marseille-Q3630 sp. nov.</title>
        <authorList>
            <person name="Boxberger M."/>
        </authorList>
    </citation>
    <scope>NUCLEOTIDE SEQUENCE [LARGE SCALE GENOMIC DNA]</scope>
    <source>
        <strain evidence="3 4">Marseille-Q3630</strain>
    </source>
</reference>
<organism evidence="3 4">
    <name type="scientific">Corynebacterium incognita</name>
    <dbReference type="NCBI Taxonomy" id="2754725"/>
    <lineage>
        <taxon>Bacteria</taxon>
        <taxon>Bacillati</taxon>
        <taxon>Actinomycetota</taxon>
        <taxon>Actinomycetes</taxon>
        <taxon>Mycobacteriales</taxon>
        <taxon>Corynebacteriaceae</taxon>
        <taxon>Corynebacterium</taxon>
    </lineage>
</organism>
<dbReference type="GO" id="GO:0005886">
    <property type="term" value="C:plasma membrane"/>
    <property type="evidence" value="ECO:0007669"/>
    <property type="project" value="TreeGrafter"/>
</dbReference>
<dbReference type="PROSITE" id="PS51257">
    <property type="entry name" value="PROKAR_LIPOPROTEIN"/>
    <property type="match status" value="1"/>
</dbReference>
<evidence type="ECO:0000256" key="1">
    <source>
        <dbReference type="SAM" id="Phobius"/>
    </source>
</evidence>
<name>A0A7G7CNL7_9CORY</name>
<accession>A0A7G7CNL7</accession>
<feature type="transmembrane region" description="Helical" evidence="1">
    <location>
        <begin position="7"/>
        <end position="35"/>
    </location>
</feature>
<dbReference type="PIRSF" id="PIRSF028777">
    <property type="entry name" value="UCP028777"/>
    <property type="match status" value="1"/>
</dbReference>
<keyword evidence="1" id="KW-0812">Transmembrane</keyword>
<feature type="transmembrane region" description="Helical" evidence="1">
    <location>
        <begin position="72"/>
        <end position="100"/>
    </location>
</feature>
<sequence>MKTLLNIIWFICGGFFLAAGYFLFGIIACLFIVTIPAGVASFRMANFALWPFGRSVVQPVRGTGGMSAVSNVIWFLVAGLWLAIGHVTTAAAQAVTIIGLPLAWANIKMIPVTCFPFGKQVVDSDHIPFGYEPMVQL</sequence>
<gene>
    <name evidence="3" type="ORF">H0194_09000</name>
</gene>
<protein>
    <submittedName>
        <fullName evidence="3">YccF domain-containing protein</fullName>
    </submittedName>
</protein>
<keyword evidence="1" id="KW-0472">Membrane</keyword>
<dbReference type="InterPro" id="IPR031308">
    <property type="entry name" value="UCP028777"/>
</dbReference>
<dbReference type="NCBIfam" id="NF008740">
    <property type="entry name" value="PRK11770.1-2"/>
    <property type="match status" value="1"/>
</dbReference>
<proteinExistence type="predicted"/>
<evidence type="ECO:0000313" key="4">
    <source>
        <dbReference type="Proteomes" id="UP000515743"/>
    </source>
</evidence>
<dbReference type="Pfam" id="PF03733">
    <property type="entry name" value="YccF"/>
    <property type="match status" value="2"/>
</dbReference>
<keyword evidence="1" id="KW-1133">Transmembrane helix</keyword>
<dbReference type="InterPro" id="IPR052937">
    <property type="entry name" value="Inner_membrane_protein"/>
</dbReference>